<feature type="region of interest" description="Disordered" evidence="1">
    <location>
        <begin position="76"/>
        <end position="118"/>
    </location>
</feature>
<gene>
    <name evidence="2" type="ORF">GCM10022254_49770</name>
</gene>
<proteinExistence type="predicted"/>
<feature type="compositionally biased region" description="Low complexity" evidence="1">
    <location>
        <begin position="81"/>
        <end position="90"/>
    </location>
</feature>
<feature type="compositionally biased region" description="Low complexity" evidence="1">
    <location>
        <begin position="230"/>
        <end position="293"/>
    </location>
</feature>
<dbReference type="EMBL" id="BAABAS010000018">
    <property type="protein sequence ID" value="GAA4237514.1"/>
    <property type="molecule type" value="Genomic_DNA"/>
</dbReference>
<evidence type="ECO:0000313" key="3">
    <source>
        <dbReference type="Proteomes" id="UP001501710"/>
    </source>
</evidence>
<reference evidence="3" key="1">
    <citation type="journal article" date="2019" name="Int. J. Syst. Evol. Microbiol.">
        <title>The Global Catalogue of Microorganisms (GCM) 10K type strain sequencing project: providing services to taxonomists for standard genome sequencing and annotation.</title>
        <authorList>
            <consortium name="The Broad Institute Genomics Platform"/>
            <consortium name="The Broad Institute Genome Sequencing Center for Infectious Disease"/>
            <person name="Wu L."/>
            <person name="Ma J."/>
        </authorList>
    </citation>
    <scope>NUCLEOTIDE SEQUENCE [LARGE SCALE GENOMIC DNA]</scope>
    <source>
        <strain evidence="3">JCM 17440</strain>
    </source>
</reference>
<feature type="region of interest" description="Disordered" evidence="1">
    <location>
        <begin position="199"/>
        <end position="308"/>
    </location>
</feature>
<accession>A0ABP8CCQ5</accession>
<evidence type="ECO:0000313" key="2">
    <source>
        <dbReference type="EMBL" id="GAA4237514.1"/>
    </source>
</evidence>
<name>A0ABP8CCQ5_9ACTN</name>
<keyword evidence="3" id="KW-1185">Reference proteome</keyword>
<protein>
    <submittedName>
        <fullName evidence="2">Uncharacterized protein</fullName>
    </submittedName>
</protein>
<sequence length="308" mass="31138">MRRKLPDLSTTQLIASALATAVAAFGASYLGVYGTIIGAALMSVISTAGSAVGKHYLDQGKDQIRELTHLQAAARRRETAEGAVGEATSADPTRTVVWSGDPNATRYDPPFGGGDPNATRLDGVFGADPNATRREPVDAVAASLAEEAGEDAVRQVVRRSAWDGTVEWAKAHWVKLVVSSAAVFGLVLGGITLVEATTGQPIGKSNKGLTVTNVLGGGGGGSTDDDPTHGPSGQPTDPTTSPSDTPTGETPSTQPSTDGPPTTQPTQEPTGEPTPGPTSTAPTGPDTPTPSEGPQGGGGQQQTPTPGD</sequence>
<dbReference type="Proteomes" id="UP001501710">
    <property type="component" value="Unassembled WGS sequence"/>
</dbReference>
<organism evidence="2 3">
    <name type="scientific">Actinomadura meridiana</name>
    <dbReference type="NCBI Taxonomy" id="559626"/>
    <lineage>
        <taxon>Bacteria</taxon>
        <taxon>Bacillati</taxon>
        <taxon>Actinomycetota</taxon>
        <taxon>Actinomycetes</taxon>
        <taxon>Streptosporangiales</taxon>
        <taxon>Thermomonosporaceae</taxon>
        <taxon>Actinomadura</taxon>
    </lineage>
</organism>
<dbReference type="RefSeq" id="WP_344900669.1">
    <property type="nucleotide sequence ID" value="NZ_BAABAS010000018.1"/>
</dbReference>
<evidence type="ECO:0000256" key="1">
    <source>
        <dbReference type="SAM" id="MobiDB-lite"/>
    </source>
</evidence>
<comment type="caution">
    <text evidence="2">The sequence shown here is derived from an EMBL/GenBank/DDBJ whole genome shotgun (WGS) entry which is preliminary data.</text>
</comment>